<evidence type="ECO:0000256" key="9">
    <source>
        <dbReference type="ARBA" id="ARBA00022989"/>
    </source>
</evidence>
<keyword evidence="14" id="KW-1185">Reference proteome</keyword>
<evidence type="ECO:0000313" key="13">
    <source>
        <dbReference type="EMBL" id="KAG5456347.1"/>
    </source>
</evidence>
<evidence type="ECO:0000256" key="5">
    <source>
        <dbReference type="ARBA" id="ARBA00022448"/>
    </source>
</evidence>
<evidence type="ECO:0000313" key="14">
    <source>
        <dbReference type="Proteomes" id="UP000673691"/>
    </source>
</evidence>
<dbReference type="GO" id="GO:0005789">
    <property type="term" value="C:endoplasmic reticulum membrane"/>
    <property type="evidence" value="ECO:0007669"/>
    <property type="project" value="UniProtKB-SubCell"/>
</dbReference>
<evidence type="ECO:0000256" key="10">
    <source>
        <dbReference type="ARBA" id="ARBA00023136"/>
    </source>
</evidence>
<reference evidence="13 14" key="1">
    <citation type="journal article" name="Sci. Rep.">
        <title>Genome-scale phylogenetic analyses confirm Olpidium as the closest living zoosporic fungus to the non-flagellated, terrestrial fungi.</title>
        <authorList>
            <person name="Chang Y."/>
            <person name="Rochon D."/>
            <person name="Sekimoto S."/>
            <person name="Wang Y."/>
            <person name="Chovatia M."/>
            <person name="Sandor L."/>
            <person name="Salamov A."/>
            <person name="Grigoriev I.V."/>
            <person name="Stajich J.E."/>
            <person name="Spatafora J.W."/>
        </authorList>
    </citation>
    <scope>NUCLEOTIDE SEQUENCE [LARGE SCALE GENOMIC DNA]</scope>
    <source>
        <strain evidence="13">S191</strain>
    </source>
</reference>
<keyword evidence="7" id="KW-0256">Endoplasmic reticulum</keyword>
<dbReference type="PANTHER" id="PTHR35329:SF2">
    <property type="entry name" value="CHITIN SYNTHASE EXPORT CHAPERONE"/>
    <property type="match status" value="1"/>
</dbReference>
<dbReference type="Pfam" id="PF12271">
    <property type="entry name" value="Chs7"/>
    <property type="match status" value="1"/>
</dbReference>
<accession>A0A8H7ZNV7</accession>
<dbReference type="GO" id="GO:0071555">
    <property type="term" value="P:cell wall organization"/>
    <property type="evidence" value="ECO:0007669"/>
    <property type="project" value="UniProtKB-KW"/>
</dbReference>
<evidence type="ECO:0000256" key="4">
    <source>
        <dbReference type="ARBA" id="ARBA00018354"/>
    </source>
</evidence>
<feature type="transmembrane region" description="Helical" evidence="12">
    <location>
        <begin position="86"/>
        <end position="106"/>
    </location>
</feature>
<feature type="non-terminal residue" evidence="13">
    <location>
        <position position="1"/>
    </location>
</feature>
<dbReference type="EMBL" id="JAEFCI010011896">
    <property type="protein sequence ID" value="KAG5456347.1"/>
    <property type="molecule type" value="Genomic_DNA"/>
</dbReference>
<keyword evidence="6 12" id="KW-0812">Transmembrane</keyword>
<name>A0A8H7ZNV7_9FUNG</name>
<dbReference type="GO" id="GO:0006457">
    <property type="term" value="P:protein folding"/>
    <property type="evidence" value="ECO:0007669"/>
    <property type="project" value="TreeGrafter"/>
</dbReference>
<evidence type="ECO:0000256" key="8">
    <source>
        <dbReference type="ARBA" id="ARBA00022927"/>
    </source>
</evidence>
<feature type="transmembrane region" description="Helical" evidence="12">
    <location>
        <begin position="17"/>
        <end position="39"/>
    </location>
</feature>
<dbReference type="InterPro" id="IPR022057">
    <property type="entry name" value="Chs7"/>
</dbReference>
<keyword evidence="9 12" id="KW-1133">Transmembrane helix</keyword>
<keyword evidence="8" id="KW-0653">Protein transport</keyword>
<dbReference type="GO" id="GO:0051082">
    <property type="term" value="F:unfolded protein binding"/>
    <property type="evidence" value="ECO:0007669"/>
    <property type="project" value="TreeGrafter"/>
</dbReference>
<dbReference type="PANTHER" id="PTHR35329">
    <property type="entry name" value="CHITIN SYNTHASE EXPORT CHAPERONE"/>
    <property type="match status" value="1"/>
</dbReference>
<proteinExistence type="inferred from homology"/>
<keyword evidence="11" id="KW-0961">Cell wall biogenesis/degradation</keyword>
<comment type="caution">
    <text evidence="13">The sequence shown here is derived from an EMBL/GenBank/DDBJ whole genome shotgun (WGS) entry which is preliminary data.</text>
</comment>
<comment type="subcellular location">
    <subcellularLocation>
        <location evidence="1">Endomembrane system</location>
        <topology evidence="1">Multi-pass membrane protein</topology>
    </subcellularLocation>
    <subcellularLocation>
        <location evidence="2">Endoplasmic reticulum membrane</location>
    </subcellularLocation>
</comment>
<dbReference type="AlphaFoldDB" id="A0A8H7ZNV7"/>
<dbReference type="Proteomes" id="UP000673691">
    <property type="component" value="Unassembled WGS sequence"/>
</dbReference>
<protein>
    <recommendedName>
        <fullName evidence="4">Chitin synthase export chaperone</fullName>
    </recommendedName>
</protein>
<feature type="transmembrane region" description="Helical" evidence="12">
    <location>
        <begin position="51"/>
        <end position="74"/>
    </location>
</feature>
<keyword evidence="5" id="KW-0813">Transport</keyword>
<comment type="similarity">
    <text evidence="3">Belongs to the CHS7 family.</text>
</comment>
<keyword evidence="10 12" id="KW-0472">Membrane</keyword>
<sequence length="197" mass="21901">GSVRGASSASRKKKAQYFAAVHVGLIAATCWCLMLNGFVGFQFREDGTRESLWFFGATSAAVLMVAWSVAAATLNEWPGFSRSFPWLLWIVHFFFNGTAITVYLAAQVVDRLMDGLFFATIGNLLSVYVFREPAGVYKCWDDITKDDLEFAAGSTYYHVWDVVGPMQAEFLEENDDDFVFAELSSTAASFRSGRADE</sequence>
<evidence type="ECO:0000256" key="1">
    <source>
        <dbReference type="ARBA" id="ARBA00004127"/>
    </source>
</evidence>
<evidence type="ECO:0000256" key="12">
    <source>
        <dbReference type="SAM" id="Phobius"/>
    </source>
</evidence>
<gene>
    <name evidence="13" type="ORF">BJ554DRAFT_3940</name>
</gene>
<evidence type="ECO:0000256" key="3">
    <source>
        <dbReference type="ARBA" id="ARBA00009274"/>
    </source>
</evidence>
<dbReference type="GO" id="GO:0015031">
    <property type="term" value="P:protein transport"/>
    <property type="evidence" value="ECO:0007669"/>
    <property type="project" value="UniProtKB-KW"/>
</dbReference>
<organism evidence="13 14">
    <name type="scientific">Olpidium bornovanus</name>
    <dbReference type="NCBI Taxonomy" id="278681"/>
    <lineage>
        <taxon>Eukaryota</taxon>
        <taxon>Fungi</taxon>
        <taxon>Fungi incertae sedis</taxon>
        <taxon>Olpidiomycota</taxon>
        <taxon>Olpidiomycotina</taxon>
        <taxon>Olpidiomycetes</taxon>
        <taxon>Olpidiales</taxon>
        <taxon>Olpidiaceae</taxon>
        <taxon>Olpidium</taxon>
    </lineage>
</organism>
<evidence type="ECO:0000256" key="6">
    <source>
        <dbReference type="ARBA" id="ARBA00022692"/>
    </source>
</evidence>
<dbReference type="OrthoDB" id="2189463at2759"/>
<evidence type="ECO:0000256" key="2">
    <source>
        <dbReference type="ARBA" id="ARBA00004586"/>
    </source>
</evidence>
<evidence type="ECO:0000256" key="7">
    <source>
        <dbReference type="ARBA" id="ARBA00022824"/>
    </source>
</evidence>
<evidence type="ECO:0000256" key="11">
    <source>
        <dbReference type="ARBA" id="ARBA00023316"/>
    </source>
</evidence>